<name>A0A3S0AUS7_9CORY</name>
<dbReference type="OrthoDB" id="4414464at2"/>
<proteinExistence type="predicted"/>
<dbReference type="AlphaFoldDB" id="A0A3S0AUS7"/>
<evidence type="ECO:0000313" key="2">
    <source>
        <dbReference type="Proteomes" id="UP000274907"/>
    </source>
</evidence>
<reference evidence="1 2" key="1">
    <citation type="submission" date="2018-12" db="EMBL/GenBank/DDBJ databases">
        <title>YIM 101343 draft genome.</title>
        <authorList>
            <person name="Chen X."/>
        </authorList>
    </citation>
    <scope>NUCLEOTIDE SEQUENCE [LARGE SCALE GENOMIC DNA]</scope>
    <source>
        <strain evidence="1 2">YIM 101343</strain>
    </source>
</reference>
<dbReference type="Proteomes" id="UP000274907">
    <property type="component" value="Unassembled WGS sequence"/>
</dbReference>
<gene>
    <name evidence="1" type="ORF">EAH68_13370</name>
</gene>
<keyword evidence="2" id="KW-1185">Reference proteome</keyword>
<dbReference type="EMBL" id="RXHJ01000022">
    <property type="protein sequence ID" value="RSZ61372.1"/>
    <property type="molecule type" value="Genomic_DNA"/>
</dbReference>
<organism evidence="1 2">
    <name type="scientific">Corynebacterium hylobatis</name>
    <dbReference type="NCBI Taxonomy" id="1859290"/>
    <lineage>
        <taxon>Bacteria</taxon>
        <taxon>Bacillati</taxon>
        <taxon>Actinomycetota</taxon>
        <taxon>Actinomycetes</taxon>
        <taxon>Mycobacteriales</taxon>
        <taxon>Corynebacteriaceae</taxon>
        <taxon>Corynebacterium</taxon>
    </lineage>
</organism>
<sequence length="137" mass="15093">MTTLAPTLARWLGAADSSAPDYPWENSDVPAYAPLTCEITRTAVLNITGMPSALRPRIETAMVLCIPSESELCAYDSDPLTAEWFTAWHRCVEAEDGPRIACRQTITGTEDELCRLRTIIDNLARNHGFHAELTVGD</sequence>
<protein>
    <submittedName>
        <fullName evidence="1">Uncharacterized protein</fullName>
    </submittedName>
</protein>
<dbReference type="RefSeq" id="WP_126121845.1">
    <property type="nucleotide sequence ID" value="NZ_RXHJ01000022.1"/>
</dbReference>
<accession>A0A3S0AUS7</accession>
<evidence type="ECO:0000313" key="1">
    <source>
        <dbReference type="EMBL" id="RSZ61372.1"/>
    </source>
</evidence>
<comment type="caution">
    <text evidence="1">The sequence shown here is derived from an EMBL/GenBank/DDBJ whole genome shotgun (WGS) entry which is preliminary data.</text>
</comment>